<gene>
    <name evidence="2" type="ORF">SAMN04489758_10437</name>
</gene>
<dbReference type="OrthoDB" id="344900at2"/>
<protein>
    <recommendedName>
        <fullName evidence="1">6-hydroxymethylpterin diphosphokinase MptE-like domain-containing protein</fullName>
    </recommendedName>
</protein>
<reference evidence="3" key="1">
    <citation type="submission" date="2016-10" db="EMBL/GenBank/DDBJ databases">
        <authorList>
            <person name="Varghese N."/>
            <person name="Submissions S."/>
        </authorList>
    </citation>
    <scope>NUCLEOTIDE SEQUENCE [LARGE SCALE GENOMIC DNA]</scope>
    <source>
        <strain evidence="3">DSM 1551</strain>
    </source>
</reference>
<organism evidence="2 3">
    <name type="scientific">Thomasclavelia cocleata</name>
    <dbReference type="NCBI Taxonomy" id="69824"/>
    <lineage>
        <taxon>Bacteria</taxon>
        <taxon>Bacillati</taxon>
        <taxon>Bacillota</taxon>
        <taxon>Erysipelotrichia</taxon>
        <taxon>Erysipelotrichales</taxon>
        <taxon>Coprobacillaceae</taxon>
        <taxon>Thomasclavelia</taxon>
    </lineage>
</organism>
<sequence length="257" mass="30225">MQIFKSIKARSIRFKARHYYLFKEGRRLKKLKNIHLGKRCFIIGNGPSLKAEDLSKLYKNNEITFAFNRIYHIFDQTKWRPTYYISQDEKMLAGCIEEVENLSALIKFIPAEMKWYYNLDIKDVLPFHIITKENNNLPSFSTDISKSIINSKTVVYTALQIAYYMGIKEIYLIGVDHHFHMSMNSNGEIIIDNSVKDYFSEDYNQDKDNLYIPNTDESTFTYVAAKRFAVNHDLKIYNATRGGKLEVFDRVDLDNLF</sequence>
<keyword evidence="3" id="KW-1185">Reference proteome</keyword>
<dbReference type="Proteomes" id="UP000198558">
    <property type="component" value="Unassembled WGS sequence"/>
</dbReference>
<feature type="domain" description="6-hydroxymethylpterin diphosphokinase MptE-like" evidence="1">
    <location>
        <begin position="26"/>
        <end position="179"/>
    </location>
</feature>
<dbReference type="InterPro" id="IPR002826">
    <property type="entry name" value="MptE-like"/>
</dbReference>
<dbReference type="Pfam" id="PF01973">
    <property type="entry name" value="MptE-like"/>
    <property type="match status" value="1"/>
</dbReference>
<evidence type="ECO:0000313" key="2">
    <source>
        <dbReference type="EMBL" id="SET24077.1"/>
    </source>
</evidence>
<dbReference type="AlphaFoldDB" id="A0A1I0CXN7"/>
<dbReference type="GeneID" id="78287656"/>
<evidence type="ECO:0000313" key="3">
    <source>
        <dbReference type="Proteomes" id="UP000198558"/>
    </source>
</evidence>
<evidence type="ECO:0000259" key="1">
    <source>
        <dbReference type="Pfam" id="PF01973"/>
    </source>
</evidence>
<accession>A0A1I0CXN7</accession>
<dbReference type="Gene3D" id="3.90.1480.10">
    <property type="entry name" value="Alpha-2,3-sialyltransferase"/>
    <property type="match status" value="1"/>
</dbReference>
<name>A0A1I0CXN7_9FIRM</name>
<dbReference type="RefSeq" id="WP_092352395.1">
    <property type="nucleotide sequence ID" value="NZ_FOIN01000004.1"/>
</dbReference>
<dbReference type="EMBL" id="FOIN01000004">
    <property type="protein sequence ID" value="SET24077.1"/>
    <property type="molecule type" value="Genomic_DNA"/>
</dbReference>
<proteinExistence type="predicted"/>